<dbReference type="PANTHER" id="PTHR43796">
    <property type="entry name" value="CARBOXYNORSPERMIDINE SYNTHASE"/>
    <property type="match status" value="1"/>
</dbReference>
<dbReference type="SUPFAM" id="SSF51735">
    <property type="entry name" value="NAD(P)-binding Rossmann-fold domains"/>
    <property type="match status" value="1"/>
</dbReference>
<dbReference type="InterPro" id="IPR036291">
    <property type="entry name" value="NAD(P)-bd_dom_sf"/>
</dbReference>
<comment type="caution">
    <text evidence="2">The sequence shown here is derived from an EMBL/GenBank/DDBJ whole genome shotgun (WGS) entry which is preliminary data.</text>
</comment>
<evidence type="ECO:0000259" key="1">
    <source>
        <dbReference type="Pfam" id="PF03435"/>
    </source>
</evidence>
<evidence type="ECO:0000313" key="2">
    <source>
        <dbReference type="EMBL" id="NIJ64948.1"/>
    </source>
</evidence>
<dbReference type="AlphaFoldDB" id="A0A7X5ZW03"/>
<protein>
    <submittedName>
        <fullName evidence="2">Saccharopine dehydrogenase-like NADP-dependent oxidoreductase</fullName>
    </submittedName>
</protein>
<dbReference type="Pfam" id="PF03435">
    <property type="entry name" value="Sacchrp_dh_NADP"/>
    <property type="match status" value="1"/>
</dbReference>
<dbReference type="Gene3D" id="3.30.360.10">
    <property type="entry name" value="Dihydrodipicolinate Reductase, domain 2"/>
    <property type="match status" value="1"/>
</dbReference>
<dbReference type="Proteomes" id="UP000564677">
    <property type="component" value="Unassembled WGS sequence"/>
</dbReference>
<organism evidence="2 3">
    <name type="scientific">Sphingomonas leidyi</name>
    <dbReference type="NCBI Taxonomy" id="68569"/>
    <lineage>
        <taxon>Bacteria</taxon>
        <taxon>Pseudomonadati</taxon>
        <taxon>Pseudomonadota</taxon>
        <taxon>Alphaproteobacteria</taxon>
        <taxon>Sphingomonadales</taxon>
        <taxon>Sphingomonadaceae</taxon>
        <taxon>Sphingomonas</taxon>
    </lineage>
</organism>
<reference evidence="2 3" key="1">
    <citation type="submission" date="2020-03" db="EMBL/GenBank/DDBJ databases">
        <title>Genomic Encyclopedia of Type Strains, Phase IV (KMG-IV): sequencing the most valuable type-strain genomes for metagenomic binning, comparative biology and taxonomic classification.</title>
        <authorList>
            <person name="Goeker M."/>
        </authorList>
    </citation>
    <scope>NUCLEOTIDE SEQUENCE [LARGE SCALE GENOMIC DNA]</scope>
    <source>
        <strain evidence="2 3">DSM 4733</strain>
    </source>
</reference>
<evidence type="ECO:0000313" key="3">
    <source>
        <dbReference type="Proteomes" id="UP000564677"/>
    </source>
</evidence>
<feature type="domain" description="Saccharopine dehydrogenase NADP binding" evidence="1">
    <location>
        <begin position="4"/>
        <end position="123"/>
    </location>
</feature>
<sequence>MRLLVLGAGEVGRAFARAVRLFHSFSDVTIADLSEDAAARAASLCGARSMKVDIEDAAALGAILRQHDIVVSTVGPASRFAVPLLRQVIAAGCHFVDVTDDPLPTLDMLALDAAASAAGITAIIGCGASPGIANLLAVHATSQLDRVDRLITIWGSRGDEKESPGNGVTAALRHWVEQISMPIPVWRNGGIVSARPLERVEVNYPGIGRVSTRLVGHPEAITLPRKYPSLQECLNVMDFSGYVNAALARAARGIRTRGLTIDEAAARLAAALDEQGGRFRPRDATSYIYHGIADVVRGKKWLPPLSAVAEGWQGRRQMVVGAALNGVIPGGTGFLTALPAVIVADMIVGRTIKRSGVATPEQLVDPEAFFFAIWPFLIDGQGAPLSTDEPAIAVTTATTSSPIRRSRIANARE</sequence>
<dbReference type="Gene3D" id="3.40.50.720">
    <property type="entry name" value="NAD(P)-binding Rossmann-like Domain"/>
    <property type="match status" value="1"/>
</dbReference>
<accession>A0A7X5ZW03</accession>
<name>A0A7X5ZW03_9SPHN</name>
<dbReference type="RefSeq" id="WP_167299244.1">
    <property type="nucleotide sequence ID" value="NZ_JAASQV010000001.1"/>
</dbReference>
<proteinExistence type="predicted"/>
<dbReference type="EMBL" id="JAASQV010000001">
    <property type="protein sequence ID" value="NIJ64948.1"/>
    <property type="molecule type" value="Genomic_DNA"/>
</dbReference>
<gene>
    <name evidence="2" type="ORF">FHR20_001879</name>
</gene>
<keyword evidence="3" id="KW-1185">Reference proteome</keyword>
<dbReference type="PANTHER" id="PTHR43796:SF2">
    <property type="entry name" value="CARBOXYNORSPERMIDINE SYNTHASE"/>
    <property type="match status" value="1"/>
</dbReference>
<dbReference type="InterPro" id="IPR005097">
    <property type="entry name" value="Sacchrp_dh_NADP-bd"/>
</dbReference>